<feature type="region of interest" description="Disordered" evidence="1">
    <location>
        <begin position="161"/>
        <end position="241"/>
    </location>
</feature>
<feature type="region of interest" description="Disordered" evidence="1">
    <location>
        <begin position="249"/>
        <end position="268"/>
    </location>
</feature>
<dbReference type="OrthoDB" id="6368396at2759"/>
<gene>
    <name evidence="2" type="ORF">C7M84_021773</name>
</gene>
<feature type="compositionally biased region" description="Acidic residues" evidence="1">
    <location>
        <begin position="98"/>
        <end position="131"/>
    </location>
</feature>
<proteinExistence type="predicted"/>
<name>A0A3R7LR54_PENVA</name>
<feature type="region of interest" description="Disordered" evidence="1">
    <location>
        <begin position="442"/>
        <end position="474"/>
    </location>
</feature>
<sequence length="1165" mass="130114">METVKRGDIHSKLAEQRTKFLKQSLSEEKAEVGTIQRRVEIVHDYFSTEAECCVPSGLSYCNKCDSGPSCCVYLSDEDDSSDPTSSSVDDAGGGGRYEDDEEGEYVLDDEEGEYFVDSDEDEWEEEIEEEEQQRQKRSRRSRDHFFPRYQEPLEVILEILGEEGEEEENHIDANDKEEDGVNGDEDLITFSSSSDFSPDSLEEACARKAKDDVQNSAAEEDVSHQTSDDSLTPRNTSMEDIETIAYTRLPEHEEEKEDSHREDSHQSLIQNLMDEPILEDCPQIILPRPSLIKAPEETDREKLRALTSEIEAYLKETTMLLESATTYTSATKSRERGSKESANEGEKIDPQKCSDSVAKEPSSVHTTLPLRSDKPPRPSERKIEELAMSSPLSTTAHGTLNTTHTSHPSKIQAAEDAKQTRVATAEIRVNPTASVAHQLPKIKHEPPAPGNLEGASRGLATSHESQVSEGEHTSAFRSAALDVSHASSRLTDSPDIYKSLLETHNLAETEYYSAVETSTEVVEALEWEDKEAKRKDKKQSRIIYKPEETTQGDDICFTSPRNRRTWLAAFEELEDSFDSAIKSGEKRPSSDPSDDAGTADSVETPRATDAKQNRRRCESPPPTISCLENLEKLCRRLSLEREKYSEQMCTIDRPSPVGMEDNSYECSEDNETFSTSTLSETETDIIADKLYTVRMPKQKEDSDNTGTSIRNLDNIIKGDLNQNKPVFDHPPVDGTGYAFKENGGLAPTKENEKTKSRGDTKETLKFQYIDSKLDEIFSSVEDEVSHTTYSNIVNQMVKGQAKIQRRSHDDSLYASGKQVQKQLNEILNGMDSMYESYLKKRKSLDLTHEARTLPDLKFPNKEENIFQIKAESSSVSVEQKRESKSELDAFRDIIDISEDLKNLCVFHVNKPGWDSAAGDPHSRSPTPREGPDVEPSFPDFYESDGATPEAEAKGFVPDGRPRDAASPAHVRDPCRRSSKECEGEAGVGSFLATMKEENLRCYKVTLDYLQKISDSHEDTGERGNANKHGDDVITLPANQRRQTEDKTTNPLSPHTNPLYPHTTTPISTIAPATITTPSHPHNHHPLTPIPPPRLFTLTPYHQPPLSTPLTPITHPLTPLTPIPPALSHHPPSHPIPPPPSPSPPNPHTTTPSRPLTPYHHPLSPP</sequence>
<feature type="compositionally biased region" description="Basic and acidic residues" evidence="1">
    <location>
        <begin position="204"/>
        <end position="213"/>
    </location>
</feature>
<feature type="compositionally biased region" description="Low complexity" evidence="1">
    <location>
        <begin position="1107"/>
        <end position="1117"/>
    </location>
</feature>
<feature type="compositionally biased region" description="Acidic residues" evidence="1">
    <location>
        <begin position="662"/>
        <end position="671"/>
    </location>
</feature>
<accession>A0A3R7LR54</accession>
<feature type="compositionally biased region" description="Low complexity" evidence="1">
    <location>
        <begin position="190"/>
        <end position="199"/>
    </location>
</feature>
<feature type="region of interest" description="Disordered" evidence="1">
    <location>
        <begin position="652"/>
        <end position="678"/>
    </location>
</feature>
<feature type="region of interest" description="Disordered" evidence="1">
    <location>
        <begin position="1016"/>
        <end position="1060"/>
    </location>
</feature>
<feature type="compositionally biased region" description="Acidic residues" evidence="1">
    <location>
        <begin position="161"/>
        <end position="187"/>
    </location>
</feature>
<evidence type="ECO:0000313" key="3">
    <source>
        <dbReference type="Proteomes" id="UP000283509"/>
    </source>
</evidence>
<feature type="compositionally biased region" description="Basic and acidic residues" evidence="1">
    <location>
        <begin position="749"/>
        <end position="759"/>
    </location>
</feature>
<organism evidence="2 3">
    <name type="scientific">Penaeus vannamei</name>
    <name type="common">Whiteleg shrimp</name>
    <name type="synonym">Litopenaeus vannamei</name>
    <dbReference type="NCBI Taxonomy" id="6689"/>
    <lineage>
        <taxon>Eukaryota</taxon>
        <taxon>Metazoa</taxon>
        <taxon>Ecdysozoa</taxon>
        <taxon>Arthropoda</taxon>
        <taxon>Crustacea</taxon>
        <taxon>Multicrustacea</taxon>
        <taxon>Malacostraca</taxon>
        <taxon>Eumalacostraca</taxon>
        <taxon>Eucarida</taxon>
        <taxon>Decapoda</taxon>
        <taxon>Dendrobranchiata</taxon>
        <taxon>Penaeoidea</taxon>
        <taxon>Penaeidae</taxon>
        <taxon>Penaeus</taxon>
    </lineage>
</organism>
<feature type="compositionally biased region" description="Low complexity" evidence="1">
    <location>
        <begin position="392"/>
        <end position="406"/>
    </location>
</feature>
<dbReference type="Proteomes" id="UP000283509">
    <property type="component" value="Unassembled WGS sequence"/>
</dbReference>
<feature type="compositionally biased region" description="Basic and acidic residues" evidence="1">
    <location>
        <begin position="371"/>
        <end position="385"/>
    </location>
</feature>
<evidence type="ECO:0000256" key="1">
    <source>
        <dbReference type="SAM" id="MobiDB-lite"/>
    </source>
</evidence>
<reference evidence="2 3" key="1">
    <citation type="submission" date="2018-04" db="EMBL/GenBank/DDBJ databases">
        <authorList>
            <person name="Zhang X."/>
            <person name="Yuan J."/>
            <person name="Li F."/>
            <person name="Xiang J."/>
        </authorList>
    </citation>
    <scope>NUCLEOTIDE SEQUENCE [LARGE SCALE GENOMIC DNA]</scope>
    <source>
        <tissue evidence="2">Muscle</tissue>
    </source>
</reference>
<feature type="compositionally biased region" description="Pro residues" evidence="1">
    <location>
        <begin position="1132"/>
        <end position="1146"/>
    </location>
</feature>
<dbReference type="AlphaFoldDB" id="A0A3R7LR54"/>
<reference evidence="2 3" key="2">
    <citation type="submission" date="2019-01" db="EMBL/GenBank/DDBJ databases">
        <title>The decoding of complex shrimp genome reveals the adaptation for benthos swimmer, frequently molting mechanism and breeding impact on genome.</title>
        <authorList>
            <person name="Sun Y."/>
            <person name="Gao Y."/>
            <person name="Yu Y."/>
        </authorList>
    </citation>
    <scope>NUCLEOTIDE SEQUENCE [LARGE SCALE GENOMIC DNA]</scope>
    <source>
        <tissue evidence="2">Muscle</tissue>
    </source>
</reference>
<evidence type="ECO:0000313" key="2">
    <source>
        <dbReference type="EMBL" id="ROT60691.1"/>
    </source>
</evidence>
<feature type="compositionally biased region" description="Basic and acidic residues" evidence="1">
    <location>
        <begin position="249"/>
        <end position="265"/>
    </location>
</feature>
<feature type="region of interest" description="Disordered" evidence="1">
    <location>
        <begin position="1105"/>
        <end position="1165"/>
    </location>
</feature>
<feature type="compositionally biased region" description="Basic and acidic residues" evidence="1">
    <location>
        <begin position="959"/>
        <end position="980"/>
    </location>
</feature>
<comment type="caution">
    <text evidence="2">The sequence shown here is derived from an EMBL/GenBank/DDBJ whole genome shotgun (WGS) entry which is preliminary data.</text>
</comment>
<feature type="region of interest" description="Disordered" evidence="1">
    <location>
        <begin position="914"/>
        <end position="980"/>
    </location>
</feature>
<feature type="region of interest" description="Disordered" evidence="1">
    <location>
        <begin position="322"/>
        <end position="414"/>
    </location>
</feature>
<feature type="region of interest" description="Disordered" evidence="1">
    <location>
        <begin position="580"/>
        <end position="622"/>
    </location>
</feature>
<feature type="region of interest" description="Disordered" evidence="1">
    <location>
        <begin position="737"/>
        <end position="759"/>
    </location>
</feature>
<keyword evidence="3" id="KW-1185">Reference proteome</keyword>
<protein>
    <submittedName>
        <fullName evidence="2">Uncharacterized protein</fullName>
    </submittedName>
</protein>
<feature type="compositionally biased region" description="Polar residues" evidence="1">
    <location>
        <begin position="228"/>
        <end position="238"/>
    </location>
</feature>
<feature type="compositionally biased region" description="Basic and acidic residues" evidence="1">
    <location>
        <begin position="332"/>
        <end position="352"/>
    </location>
</feature>
<feature type="region of interest" description="Disordered" evidence="1">
    <location>
        <begin position="76"/>
        <end position="144"/>
    </location>
</feature>
<dbReference type="EMBL" id="QCYY01004632">
    <property type="protein sequence ID" value="ROT60691.1"/>
    <property type="molecule type" value="Genomic_DNA"/>
</dbReference>
<feature type="compositionally biased region" description="Basic and acidic residues" evidence="1">
    <location>
        <begin position="606"/>
        <end position="618"/>
    </location>
</feature>